<dbReference type="PANTHER" id="PTHR34046:SF7">
    <property type="entry name" value="DUF740 FAMILY PROTEIN"/>
    <property type="match status" value="1"/>
</dbReference>
<feature type="region of interest" description="Disordered" evidence="1">
    <location>
        <begin position="1"/>
        <end position="31"/>
    </location>
</feature>
<dbReference type="Pfam" id="PF05340">
    <property type="entry name" value="DUF740"/>
    <property type="match status" value="1"/>
</dbReference>
<evidence type="ECO:0008006" key="4">
    <source>
        <dbReference type="Google" id="ProtNLM"/>
    </source>
</evidence>
<gene>
    <name evidence="2" type="ORF">P3X46_021283</name>
</gene>
<feature type="compositionally biased region" description="Basic and acidic residues" evidence="1">
    <location>
        <begin position="1"/>
        <end position="19"/>
    </location>
</feature>
<evidence type="ECO:0000313" key="2">
    <source>
        <dbReference type="EMBL" id="KAJ9166543.1"/>
    </source>
</evidence>
<proteinExistence type="predicted"/>
<protein>
    <recommendedName>
        <fullName evidence="4">DUF4005 domain-containing protein</fullName>
    </recommendedName>
</protein>
<evidence type="ECO:0000256" key="1">
    <source>
        <dbReference type="SAM" id="MobiDB-lite"/>
    </source>
</evidence>
<feature type="region of interest" description="Disordered" evidence="1">
    <location>
        <begin position="52"/>
        <end position="79"/>
    </location>
</feature>
<dbReference type="InterPro" id="IPR008004">
    <property type="entry name" value="OCTOPUS-like"/>
</dbReference>
<evidence type="ECO:0000313" key="3">
    <source>
        <dbReference type="Proteomes" id="UP001174677"/>
    </source>
</evidence>
<name>A0ABQ9LGS8_HEVBR</name>
<organism evidence="2 3">
    <name type="scientific">Hevea brasiliensis</name>
    <name type="common">Para rubber tree</name>
    <name type="synonym">Siphonia brasiliensis</name>
    <dbReference type="NCBI Taxonomy" id="3981"/>
    <lineage>
        <taxon>Eukaryota</taxon>
        <taxon>Viridiplantae</taxon>
        <taxon>Streptophyta</taxon>
        <taxon>Embryophyta</taxon>
        <taxon>Tracheophyta</taxon>
        <taxon>Spermatophyta</taxon>
        <taxon>Magnoliopsida</taxon>
        <taxon>eudicotyledons</taxon>
        <taxon>Gunneridae</taxon>
        <taxon>Pentapetalae</taxon>
        <taxon>rosids</taxon>
        <taxon>fabids</taxon>
        <taxon>Malpighiales</taxon>
        <taxon>Euphorbiaceae</taxon>
        <taxon>Crotonoideae</taxon>
        <taxon>Micrandreae</taxon>
        <taxon>Hevea</taxon>
    </lineage>
</organism>
<comment type="caution">
    <text evidence="2">The sequence shown here is derived from an EMBL/GenBank/DDBJ whole genome shotgun (WGS) entry which is preliminary data.</text>
</comment>
<dbReference type="Proteomes" id="UP001174677">
    <property type="component" value="Chromosome 12"/>
</dbReference>
<sequence length="166" mass="18293">MGYPKRSKEAVPRSRPDGRCKKHPKHKQSPGVCSICLSEKLSQLSTSCSSRTTSSYNAMDSVSSSSLSSYSSSSCSSSSSPLHLYRYGREGKGALSFLLNGKNVLTRSRSLVFAPRTRGNKDRISDDKKKGGILSKLLRPKNKTIEEGLSHSMTMRERVMSITRVK</sequence>
<reference evidence="2 3" key="1">
    <citation type="journal article" date="2023" name="Plant Biotechnol. J.">
        <title>Chromosome-level wild Hevea brasiliensis genome provides new tools for genomic-assisted breeding and valuable loci to elevate rubber yield.</title>
        <authorList>
            <person name="Cheng H."/>
            <person name="Song X."/>
            <person name="Hu Y."/>
            <person name="Wu T."/>
            <person name="Yang Q."/>
            <person name="An Z."/>
            <person name="Feng S."/>
            <person name="Deng Z."/>
            <person name="Wu W."/>
            <person name="Zeng X."/>
            <person name="Tu M."/>
            <person name="Wang X."/>
            <person name="Huang H."/>
        </authorList>
    </citation>
    <scope>NUCLEOTIDE SEQUENCE [LARGE SCALE GENOMIC DNA]</scope>
    <source>
        <strain evidence="2">MT/VB/25A 57/8</strain>
    </source>
</reference>
<keyword evidence="3" id="KW-1185">Reference proteome</keyword>
<dbReference type="EMBL" id="JARPOI010000012">
    <property type="protein sequence ID" value="KAJ9166543.1"/>
    <property type="molecule type" value="Genomic_DNA"/>
</dbReference>
<accession>A0ABQ9LGS8</accession>
<dbReference type="PANTHER" id="PTHR34046">
    <property type="entry name" value="OS06G0218800 PROTEIN"/>
    <property type="match status" value="1"/>
</dbReference>